<dbReference type="GO" id="GO:0003700">
    <property type="term" value="F:DNA-binding transcription factor activity"/>
    <property type="evidence" value="ECO:0007669"/>
    <property type="project" value="TreeGrafter"/>
</dbReference>
<keyword evidence="2" id="KW-0539">Nucleus</keyword>
<feature type="compositionally biased region" description="Polar residues" evidence="3">
    <location>
        <begin position="67"/>
        <end position="97"/>
    </location>
</feature>
<comment type="subcellular location">
    <subcellularLocation>
        <location evidence="1">Nucleus</location>
    </subcellularLocation>
</comment>
<dbReference type="Pfam" id="PF11951">
    <property type="entry name" value="Fungal_trans_2"/>
    <property type="match status" value="1"/>
</dbReference>
<dbReference type="Proteomes" id="UP000054342">
    <property type="component" value="Unassembled WGS sequence"/>
</dbReference>
<reference evidence="4 5" key="1">
    <citation type="submission" date="2015-01" db="EMBL/GenBank/DDBJ databases">
        <title>The Genome Sequence of Exophiala xenobiotica CBS118157.</title>
        <authorList>
            <consortium name="The Broad Institute Genomics Platform"/>
            <person name="Cuomo C."/>
            <person name="de Hoog S."/>
            <person name="Gorbushina A."/>
            <person name="Stielow B."/>
            <person name="Teixiera M."/>
            <person name="Abouelleil A."/>
            <person name="Chapman S.B."/>
            <person name="Priest M."/>
            <person name="Young S.K."/>
            <person name="Wortman J."/>
            <person name="Nusbaum C."/>
            <person name="Birren B."/>
        </authorList>
    </citation>
    <scope>NUCLEOTIDE SEQUENCE [LARGE SCALE GENOMIC DNA]</scope>
    <source>
        <strain evidence="4 5">CBS 118157</strain>
    </source>
</reference>
<dbReference type="GO" id="GO:0000976">
    <property type="term" value="F:transcription cis-regulatory region binding"/>
    <property type="evidence" value="ECO:0007669"/>
    <property type="project" value="TreeGrafter"/>
</dbReference>
<evidence type="ECO:0000256" key="2">
    <source>
        <dbReference type="ARBA" id="ARBA00023242"/>
    </source>
</evidence>
<keyword evidence="5" id="KW-1185">Reference proteome</keyword>
<name>A0A0D2BHA5_9EURO</name>
<evidence type="ECO:0000313" key="5">
    <source>
        <dbReference type="Proteomes" id="UP000054342"/>
    </source>
</evidence>
<evidence type="ECO:0000256" key="3">
    <source>
        <dbReference type="SAM" id="MobiDB-lite"/>
    </source>
</evidence>
<protein>
    <recommendedName>
        <fullName evidence="6">Transcription factor domain-containing protein</fullName>
    </recommendedName>
</protein>
<accession>A0A0D2BHA5</accession>
<proteinExistence type="predicted"/>
<feature type="region of interest" description="Disordered" evidence="3">
    <location>
        <begin position="1"/>
        <end position="108"/>
    </location>
</feature>
<organism evidence="4 5">
    <name type="scientific">Exophiala xenobiotica</name>
    <dbReference type="NCBI Taxonomy" id="348802"/>
    <lineage>
        <taxon>Eukaryota</taxon>
        <taxon>Fungi</taxon>
        <taxon>Dikarya</taxon>
        <taxon>Ascomycota</taxon>
        <taxon>Pezizomycotina</taxon>
        <taxon>Eurotiomycetes</taxon>
        <taxon>Chaetothyriomycetidae</taxon>
        <taxon>Chaetothyriales</taxon>
        <taxon>Herpotrichiellaceae</taxon>
        <taxon>Exophiala</taxon>
    </lineage>
</organism>
<dbReference type="AlphaFoldDB" id="A0A0D2BHA5"/>
<dbReference type="HOGENOM" id="CLU_011075_1_1_1"/>
<evidence type="ECO:0008006" key="6">
    <source>
        <dbReference type="Google" id="ProtNLM"/>
    </source>
</evidence>
<dbReference type="PANTHER" id="PTHR37534">
    <property type="entry name" value="TRANSCRIPTIONAL ACTIVATOR PROTEIN UGA3"/>
    <property type="match status" value="1"/>
</dbReference>
<dbReference type="PANTHER" id="PTHR37534:SF47">
    <property type="entry name" value="ZN(2)-C6 FUNGAL-TYPE DOMAIN-CONTAINING PROTEIN"/>
    <property type="match status" value="1"/>
</dbReference>
<evidence type="ECO:0000256" key="1">
    <source>
        <dbReference type="ARBA" id="ARBA00004123"/>
    </source>
</evidence>
<dbReference type="RefSeq" id="XP_013312200.1">
    <property type="nucleotide sequence ID" value="XM_013456746.1"/>
</dbReference>
<gene>
    <name evidence="4" type="ORF">PV05_10320</name>
</gene>
<dbReference type="EMBL" id="KN847322">
    <property type="protein sequence ID" value="KIW51616.1"/>
    <property type="molecule type" value="Genomic_DNA"/>
</dbReference>
<dbReference type="OrthoDB" id="3886144at2759"/>
<feature type="compositionally biased region" description="Polar residues" evidence="3">
    <location>
        <begin position="1"/>
        <end position="16"/>
    </location>
</feature>
<dbReference type="STRING" id="348802.A0A0D2BHA5"/>
<sequence length="569" mass="63233">MPTNLDSLANTPSGQLSEDVRNHVLSSTGAPNIDLQEQKPPDFPDLISSPMNPQQAFGDIANEAGNVPQSSEGLQGATASSPGQPNQRAHESGNQNVLHKHPSAVSDTPETVKRLFDSHLCDVLSIKDDKTTNPWRVHVWPVADGCPALYHALAAMTYLYTSNTLPQYHESGLEHYQASLKAVAQGEDRTKMSLEASLAVRLALGFAESWDAQQTHFGIEHVRIAGHLVRTAFKEQQATSLDGKELDRLSFLARAWMYKDVMIRLTASYEGESVDLESVTGYIQFDLLPLEQQLDPLMGCAITLFPLIGRLGDIIRSVRRRTEKHNSPFVISRGAELRLAIEGWSPSFDPDRSGGLTSHTSDVIQTAEAYRWTALLLLRQAVPELPWVHSIWELAEKVSIYLATTPVTSRTMIVQTFPLMAIAGEAFDQEDRNWVRQRWDAMAKRMPLARLDKCKRVTEEVWRRRDTFEAKCGACPSCGAYRLSSSGVSPPMDPMATNASAHSIEGGSRRCRCSVATRITAPMSNFPDSLAFKKGIDNITRAGDLHYTVRGDLHWLGVMKDWNWEVMLV</sequence>
<evidence type="ECO:0000313" key="4">
    <source>
        <dbReference type="EMBL" id="KIW51616.1"/>
    </source>
</evidence>
<dbReference type="GeneID" id="25332228"/>
<dbReference type="InterPro" id="IPR021858">
    <property type="entry name" value="Fun_TF"/>
</dbReference>
<dbReference type="GO" id="GO:0045944">
    <property type="term" value="P:positive regulation of transcription by RNA polymerase II"/>
    <property type="evidence" value="ECO:0007669"/>
    <property type="project" value="TreeGrafter"/>
</dbReference>
<dbReference type="GO" id="GO:0005634">
    <property type="term" value="C:nucleus"/>
    <property type="evidence" value="ECO:0007669"/>
    <property type="project" value="UniProtKB-SubCell"/>
</dbReference>